<protein>
    <submittedName>
        <fullName evidence="1">Uncharacterized protein</fullName>
    </submittedName>
</protein>
<sequence>MMKASAMFDVAEIDFAWDSPWDSLEMKCVYQDIVFWILCDVTREIDPYYKTNCYKVDNPDNLFSAPTTVNDLHNLFWASPSEISEGWSLFKMINGNFSDTKLFEILNTFLFLKDKSTVAQPTIDEIMELLFARASHWSDKLTIKDLLPQLTSGRMIQVHDQSPSGGLPLNVIAEQVLFYKRPIRSDEQLILARALTYLGWRRHRTAQTRRWIAPPDFPTKDPGKLRWHYR</sequence>
<accession>A0A511B9A6</accession>
<gene>
    <name evidence="1" type="ORF">GKA01_22060</name>
</gene>
<name>A0A511B9A6_9PROT</name>
<organism evidence="1 2">
    <name type="scientific">Gluconobacter kanchanaburiensis NBRC 103587</name>
    <dbReference type="NCBI Taxonomy" id="1307948"/>
    <lineage>
        <taxon>Bacteria</taxon>
        <taxon>Pseudomonadati</taxon>
        <taxon>Pseudomonadota</taxon>
        <taxon>Alphaproteobacteria</taxon>
        <taxon>Acetobacterales</taxon>
        <taxon>Acetobacteraceae</taxon>
        <taxon>Gluconobacter</taxon>
    </lineage>
</organism>
<keyword evidence="2" id="KW-1185">Reference proteome</keyword>
<proteinExistence type="predicted"/>
<reference evidence="1 2" key="1">
    <citation type="submission" date="2019-07" db="EMBL/GenBank/DDBJ databases">
        <title>Whole genome shotgun sequence of Gluconobacter kanchanaburiensis NBRC 103587.</title>
        <authorList>
            <person name="Hosoyama A."/>
            <person name="Uohara A."/>
            <person name="Ohji S."/>
            <person name="Ichikawa N."/>
        </authorList>
    </citation>
    <scope>NUCLEOTIDE SEQUENCE [LARGE SCALE GENOMIC DNA]</scope>
    <source>
        <strain evidence="1 2">NBRC 103587</strain>
    </source>
</reference>
<evidence type="ECO:0000313" key="2">
    <source>
        <dbReference type="Proteomes" id="UP000321079"/>
    </source>
</evidence>
<dbReference type="EMBL" id="BJVA01000015">
    <property type="protein sequence ID" value="GEK97009.1"/>
    <property type="molecule type" value="Genomic_DNA"/>
</dbReference>
<dbReference type="RefSeq" id="WP_228120023.1">
    <property type="nucleotide sequence ID" value="NZ_BARK01000017.1"/>
</dbReference>
<evidence type="ECO:0000313" key="1">
    <source>
        <dbReference type="EMBL" id="GEK97009.1"/>
    </source>
</evidence>
<comment type="caution">
    <text evidence="1">The sequence shown here is derived from an EMBL/GenBank/DDBJ whole genome shotgun (WGS) entry which is preliminary data.</text>
</comment>
<dbReference type="AlphaFoldDB" id="A0A511B9A6"/>
<dbReference type="Proteomes" id="UP000321079">
    <property type="component" value="Unassembled WGS sequence"/>
</dbReference>